<evidence type="ECO:0000313" key="1">
    <source>
        <dbReference type="EMBL" id="DBA01046.1"/>
    </source>
</evidence>
<reference evidence="1" key="2">
    <citation type="journal article" date="2023" name="Microbiol Resour">
        <title>Decontamination and Annotation of the Draft Genome Sequence of the Oomycete Lagenidium giganteum ARSEF 373.</title>
        <authorList>
            <person name="Morgan W.R."/>
            <person name="Tartar A."/>
        </authorList>
    </citation>
    <scope>NUCLEOTIDE SEQUENCE</scope>
    <source>
        <strain evidence="1">ARSEF 373</strain>
    </source>
</reference>
<organism evidence="1 2">
    <name type="scientific">Lagenidium giganteum</name>
    <dbReference type="NCBI Taxonomy" id="4803"/>
    <lineage>
        <taxon>Eukaryota</taxon>
        <taxon>Sar</taxon>
        <taxon>Stramenopiles</taxon>
        <taxon>Oomycota</taxon>
        <taxon>Peronosporomycetes</taxon>
        <taxon>Pythiales</taxon>
        <taxon>Pythiaceae</taxon>
    </lineage>
</organism>
<feature type="non-terminal residue" evidence="1">
    <location>
        <position position="1"/>
    </location>
</feature>
<comment type="caution">
    <text evidence="1">The sequence shown here is derived from an EMBL/GenBank/DDBJ whole genome shotgun (WGS) entry which is preliminary data.</text>
</comment>
<keyword evidence="2" id="KW-1185">Reference proteome</keyword>
<dbReference type="Proteomes" id="UP001146120">
    <property type="component" value="Unassembled WGS sequence"/>
</dbReference>
<evidence type="ECO:0000313" key="2">
    <source>
        <dbReference type="Proteomes" id="UP001146120"/>
    </source>
</evidence>
<gene>
    <name evidence="1" type="ORF">N0F65_002656</name>
</gene>
<accession>A0AAV2Z138</accession>
<sequence>CRQRSPVSWHWHVRSAPPWTSSRLSECVRSLCARSRMKSSARPTSLSRPTTGVTAPGIPLDALAVGEMNAKQIGQIFRFSVYGNLVAKRTIGTKSAGVAPHANKKKKNARVFLVYNIRMPMSSCSCRCHICDTDKD</sequence>
<proteinExistence type="predicted"/>
<name>A0AAV2Z138_9STRA</name>
<dbReference type="AlphaFoldDB" id="A0AAV2Z138"/>
<reference evidence="1" key="1">
    <citation type="submission" date="2022-11" db="EMBL/GenBank/DDBJ databases">
        <authorList>
            <person name="Morgan W.R."/>
            <person name="Tartar A."/>
        </authorList>
    </citation>
    <scope>NUCLEOTIDE SEQUENCE</scope>
    <source>
        <strain evidence="1">ARSEF 373</strain>
    </source>
</reference>
<dbReference type="EMBL" id="DAKRPA010000054">
    <property type="protein sequence ID" value="DBA01046.1"/>
    <property type="molecule type" value="Genomic_DNA"/>
</dbReference>
<protein>
    <submittedName>
        <fullName evidence="1">Uncharacterized protein</fullName>
    </submittedName>
</protein>